<proteinExistence type="predicted"/>
<reference evidence="1" key="1">
    <citation type="submission" date="2022-01" db="EMBL/GenBank/DDBJ databases">
        <authorList>
            <person name="King R."/>
        </authorList>
    </citation>
    <scope>NUCLEOTIDE SEQUENCE</scope>
</reference>
<dbReference type="Proteomes" id="UP001153712">
    <property type="component" value="Chromosome 10"/>
</dbReference>
<accession>A0A9N9XIJ3</accession>
<evidence type="ECO:0000313" key="1">
    <source>
        <dbReference type="EMBL" id="CAG9855248.1"/>
    </source>
</evidence>
<protein>
    <submittedName>
        <fullName evidence="1">Uncharacterized protein</fullName>
    </submittedName>
</protein>
<keyword evidence="2" id="KW-1185">Reference proteome</keyword>
<evidence type="ECO:0000313" key="2">
    <source>
        <dbReference type="Proteomes" id="UP001153712"/>
    </source>
</evidence>
<sequence>MTLPLLSFLISKMQPSTMILCTVGIVFSILLTSVAKASIISCPPSSLQEQMNPKLSQLCYAIEQAVESIPKQYGDRLDERNANLMNTKRQDVDHVFLRFGRRYGLVFNIYPVNNGKLHGSSMHCTSLFVVWIAAVMYFLHASASSLLSCPPSQWQEEQNPQIKQICQAIENSIEETLRKNMDDFCKPCQNAPEKRTTRNDIDHIILRFGKRTRI</sequence>
<name>A0A9N9XIJ3_PHYSR</name>
<dbReference type="OrthoDB" id="6355109at2759"/>
<organism evidence="1 2">
    <name type="scientific">Phyllotreta striolata</name>
    <name type="common">Striped flea beetle</name>
    <name type="synonym">Crioceris striolata</name>
    <dbReference type="NCBI Taxonomy" id="444603"/>
    <lineage>
        <taxon>Eukaryota</taxon>
        <taxon>Metazoa</taxon>
        <taxon>Ecdysozoa</taxon>
        <taxon>Arthropoda</taxon>
        <taxon>Hexapoda</taxon>
        <taxon>Insecta</taxon>
        <taxon>Pterygota</taxon>
        <taxon>Neoptera</taxon>
        <taxon>Endopterygota</taxon>
        <taxon>Coleoptera</taxon>
        <taxon>Polyphaga</taxon>
        <taxon>Cucujiformia</taxon>
        <taxon>Chrysomeloidea</taxon>
        <taxon>Chrysomelidae</taxon>
        <taxon>Galerucinae</taxon>
        <taxon>Alticini</taxon>
        <taxon>Phyllotreta</taxon>
    </lineage>
</organism>
<gene>
    <name evidence="1" type="ORF">PHYEVI_LOCUS1704</name>
</gene>
<dbReference type="AlphaFoldDB" id="A0A9N9XIJ3"/>
<dbReference type="EMBL" id="OU900103">
    <property type="protein sequence ID" value="CAG9855248.1"/>
    <property type="molecule type" value="Genomic_DNA"/>
</dbReference>